<evidence type="ECO:0000313" key="2">
    <source>
        <dbReference type="Proteomes" id="UP001164539"/>
    </source>
</evidence>
<comment type="caution">
    <text evidence="1">The sequence shown here is derived from an EMBL/GenBank/DDBJ whole genome shotgun (WGS) entry which is preliminary data.</text>
</comment>
<dbReference type="EMBL" id="CM051399">
    <property type="protein sequence ID" value="KAJ4716196.1"/>
    <property type="molecule type" value="Genomic_DNA"/>
</dbReference>
<evidence type="ECO:0000313" key="1">
    <source>
        <dbReference type="EMBL" id="KAJ4716196.1"/>
    </source>
</evidence>
<dbReference type="Proteomes" id="UP001164539">
    <property type="component" value="Chromosome 6"/>
</dbReference>
<gene>
    <name evidence="1" type="ORF">OWV82_011251</name>
</gene>
<accession>A0ACC1XXG6</accession>
<organism evidence="1 2">
    <name type="scientific">Melia azedarach</name>
    <name type="common">Chinaberry tree</name>
    <dbReference type="NCBI Taxonomy" id="155640"/>
    <lineage>
        <taxon>Eukaryota</taxon>
        <taxon>Viridiplantae</taxon>
        <taxon>Streptophyta</taxon>
        <taxon>Embryophyta</taxon>
        <taxon>Tracheophyta</taxon>
        <taxon>Spermatophyta</taxon>
        <taxon>Magnoliopsida</taxon>
        <taxon>eudicotyledons</taxon>
        <taxon>Gunneridae</taxon>
        <taxon>Pentapetalae</taxon>
        <taxon>rosids</taxon>
        <taxon>malvids</taxon>
        <taxon>Sapindales</taxon>
        <taxon>Meliaceae</taxon>
        <taxon>Melia</taxon>
    </lineage>
</organism>
<keyword evidence="1" id="KW-0645">Protease</keyword>
<keyword evidence="1" id="KW-0378">Hydrolase</keyword>
<protein>
    <submittedName>
        <fullName evidence="1">Cysteine protease</fullName>
    </submittedName>
</protein>
<name>A0ACC1XXG6_MELAZ</name>
<proteinExistence type="predicted"/>
<reference evidence="1 2" key="1">
    <citation type="journal article" date="2023" name="Science">
        <title>Complex scaffold remodeling in plant triterpene biosynthesis.</title>
        <authorList>
            <person name="De La Pena R."/>
            <person name="Hodgson H."/>
            <person name="Liu J.C."/>
            <person name="Stephenson M.J."/>
            <person name="Martin A.C."/>
            <person name="Owen C."/>
            <person name="Harkess A."/>
            <person name="Leebens-Mack J."/>
            <person name="Jimenez L.E."/>
            <person name="Osbourn A."/>
            <person name="Sattely E.S."/>
        </authorList>
    </citation>
    <scope>NUCLEOTIDE SEQUENCE [LARGE SCALE GENOMIC DNA]</scope>
    <source>
        <strain evidence="2">cv. JPN11</strain>
        <tissue evidence="1">Leaf</tissue>
    </source>
</reference>
<sequence length="241" mass="26122">MLEMHERWMVQHGRVYKDAAEKERRHKIFKNNVKYIENFNSGVGKDCCWAFSSVAAVEGITKIKTGKLISLSEQQLVDCDTGGMNRGCSIGRMDSAFAFIKNNNGLTSEADYPYVGKDSTCNTKNAAIAIITGYKYVPANDEKALLQAVANQPVSVSIDSSGRSFQFYSSGIISAGDCGTNLDHGVTAVGYGLSSDGTKYWLVKNSWGTEWGESGYARIQREAGAKEGVCGIATMASYPTA</sequence>
<keyword evidence="2" id="KW-1185">Reference proteome</keyword>